<dbReference type="PANTHER" id="PTHR43798">
    <property type="entry name" value="MONOACYLGLYCEROL LIPASE"/>
    <property type="match status" value="1"/>
</dbReference>
<keyword evidence="2" id="KW-0378">Hydrolase</keyword>
<dbReference type="RefSeq" id="WP_343860797.1">
    <property type="nucleotide sequence ID" value="NZ_BAAAFD010000008.1"/>
</dbReference>
<protein>
    <submittedName>
        <fullName evidence="2">Alpha/beta hydrolase</fullName>
    </submittedName>
</protein>
<dbReference type="EMBL" id="BAAAFD010000008">
    <property type="protein sequence ID" value="GAA0858187.1"/>
    <property type="molecule type" value="Genomic_DNA"/>
</dbReference>
<feature type="domain" description="AB hydrolase-1" evidence="1">
    <location>
        <begin position="24"/>
        <end position="266"/>
    </location>
</feature>
<name>A0ABP3X2N0_9ALTE</name>
<reference evidence="3" key="1">
    <citation type="journal article" date="2019" name="Int. J. Syst. Evol. Microbiol.">
        <title>The Global Catalogue of Microorganisms (GCM) 10K type strain sequencing project: providing services to taxonomists for standard genome sequencing and annotation.</title>
        <authorList>
            <consortium name="The Broad Institute Genomics Platform"/>
            <consortium name="The Broad Institute Genome Sequencing Center for Infectious Disease"/>
            <person name="Wu L."/>
            <person name="Ma J."/>
        </authorList>
    </citation>
    <scope>NUCLEOTIDE SEQUENCE [LARGE SCALE GENOMIC DNA]</scope>
    <source>
        <strain evidence="3">JCM 15896</strain>
    </source>
</reference>
<gene>
    <name evidence="2" type="ORF">GCM10009114_26840</name>
</gene>
<evidence type="ECO:0000313" key="3">
    <source>
        <dbReference type="Proteomes" id="UP001500359"/>
    </source>
</evidence>
<dbReference type="GO" id="GO:0016787">
    <property type="term" value="F:hydrolase activity"/>
    <property type="evidence" value="ECO:0007669"/>
    <property type="project" value="UniProtKB-KW"/>
</dbReference>
<dbReference type="InterPro" id="IPR050266">
    <property type="entry name" value="AB_hydrolase_sf"/>
</dbReference>
<sequence>MHDVKFSLANKQVAGLSNGQTNKPLIIALHGWLDNACSFVPLAKYLNDYHLIALDFAGHGLSSHRSPDAHYHQIDFVHDLHELVVNQGFESFILLGHSMGGIVGSMYASCFPERVSHYITIESFGPLTKSAQSSPIQMRESIESRLKLQAREAKHPQSFDAVVKARAKAGDLSLEAAELLVNRNIYELDGELRFRTDRRLRTLSSLRVTDEQAEHFMRNITSPTLAIMGTKGYEMMREKIKQRLSWIPNLTHKSSEGGHHVHMDNPETIAEIMLHYLEQHPASR</sequence>
<comment type="caution">
    <text evidence="2">The sequence shown here is derived from an EMBL/GenBank/DDBJ whole genome shotgun (WGS) entry which is preliminary data.</text>
</comment>
<dbReference type="InterPro" id="IPR000073">
    <property type="entry name" value="AB_hydrolase_1"/>
</dbReference>
<dbReference type="Proteomes" id="UP001500359">
    <property type="component" value="Unassembled WGS sequence"/>
</dbReference>
<dbReference type="Gene3D" id="3.40.50.1820">
    <property type="entry name" value="alpha/beta hydrolase"/>
    <property type="match status" value="1"/>
</dbReference>
<dbReference type="InterPro" id="IPR029058">
    <property type="entry name" value="AB_hydrolase_fold"/>
</dbReference>
<keyword evidence="3" id="KW-1185">Reference proteome</keyword>
<proteinExistence type="predicted"/>
<organism evidence="2 3">
    <name type="scientific">Aliiglaciecola litoralis</name>
    <dbReference type="NCBI Taxonomy" id="582857"/>
    <lineage>
        <taxon>Bacteria</taxon>
        <taxon>Pseudomonadati</taxon>
        <taxon>Pseudomonadota</taxon>
        <taxon>Gammaproteobacteria</taxon>
        <taxon>Alteromonadales</taxon>
        <taxon>Alteromonadaceae</taxon>
        <taxon>Aliiglaciecola</taxon>
    </lineage>
</organism>
<dbReference type="SUPFAM" id="SSF53474">
    <property type="entry name" value="alpha/beta-Hydrolases"/>
    <property type="match status" value="1"/>
</dbReference>
<evidence type="ECO:0000259" key="1">
    <source>
        <dbReference type="Pfam" id="PF00561"/>
    </source>
</evidence>
<dbReference type="PANTHER" id="PTHR43798:SF33">
    <property type="entry name" value="HYDROLASE, PUTATIVE (AFU_ORTHOLOGUE AFUA_2G14860)-RELATED"/>
    <property type="match status" value="1"/>
</dbReference>
<dbReference type="Pfam" id="PF00561">
    <property type="entry name" value="Abhydrolase_1"/>
    <property type="match status" value="1"/>
</dbReference>
<accession>A0ABP3X2N0</accession>
<evidence type="ECO:0000313" key="2">
    <source>
        <dbReference type="EMBL" id="GAA0858187.1"/>
    </source>
</evidence>
<dbReference type="PRINTS" id="PR00111">
    <property type="entry name" value="ABHYDROLASE"/>
</dbReference>